<feature type="binding site" evidence="4">
    <location>
        <begin position="117"/>
        <end position="121"/>
    </location>
    <ligand>
        <name>S-adenosyl-L-methionine</name>
        <dbReference type="ChEBI" id="CHEBI:59789"/>
    </ligand>
</feature>
<feature type="domain" description="Release factor glutamine methyltransferase N-terminal" evidence="6">
    <location>
        <begin position="6"/>
        <end position="76"/>
    </location>
</feature>
<dbReference type="EMBL" id="VFFF01000001">
    <property type="protein sequence ID" value="TNY32399.1"/>
    <property type="molecule type" value="Genomic_DNA"/>
</dbReference>
<evidence type="ECO:0000256" key="4">
    <source>
        <dbReference type="HAMAP-Rule" id="MF_02126"/>
    </source>
</evidence>
<dbReference type="NCBIfam" id="TIGR00536">
    <property type="entry name" value="hemK_fam"/>
    <property type="match status" value="1"/>
</dbReference>
<evidence type="ECO:0000256" key="1">
    <source>
        <dbReference type="ARBA" id="ARBA00022603"/>
    </source>
</evidence>
<evidence type="ECO:0000259" key="5">
    <source>
        <dbReference type="Pfam" id="PF13847"/>
    </source>
</evidence>
<dbReference type="HAMAP" id="MF_02126">
    <property type="entry name" value="RF_methyltr_PrmC"/>
    <property type="match status" value="1"/>
</dbReference>
<feature type="binding site" evidence="4">
    <location>
        <position position="145"/>
    </location>
    <ligand>
        <name>S-adenosyl-L-methionine</name>
        <dbReference type="ChEBI" id="CHEBI:59789"/>
    </ligand>
</feature>
<dbReference type="InterPro" id="IPR040758">
    <property type="entry name" value="PrmC_N"/>
</dbReference>
<comment type="catalytic activity">
    <reaction evidence="4">
        <text>L-glutaminyl-[peptide chain release factor] + S-adenosyl-L-methionine = N(5)-methyl-L-glutaminyl-[peptide chain release factor] + S-adenosyl-L-homocysteine + H(+)</text>
        <dbReference type="Rhea" id="RHEA:42896"/>
        <dbReference type="Rhea" id="RHEA-COMP:10271"/>
        <dbReference type="Rhea" id="RHEA-COMP:10272"/>
        <dbReference type="ChEBI" id="CHEBI:15378"/>
        <dbReference type="ChEBI" id="CHEBI:30011"/>
        <dbReference type="ChEBI" id="CHEBI:57856"/>
        <dbReference type="ChEBI" id="CHEBI:59789"/>
        <dbReference type="ChEBI" id="CHEBI:61891"/>
        <dbReference type="EC" id="2.1.1.297"/>
    </reaction>
</comment>
<dbReference type="RefSeq" id="WP_140193077.1">
    <property type="nucleotide sequence ID" value="NZ_CP065915.1"/>
</dbReference>
<dbReference type="PANTHER" id="PTHR18895:SF74">
    <property type="entry name" value="MTRF1L RELEASE FACTOR GLUTAMINE METHYLTRANSFERASE"/>
    <property type="match status" value="1"/>
</dbReference>
<dbReference type="Pfam" id="PF17827">
    <property type="entry name" value="PrmC_N"/>
    <property type="match status" value="1"/>
</dbReference>
<dbReference type="OrthoDB" id="9800643at2"/>
<dbReference type="InterPro" id="IPR029063">
    <property type="entry name" value="SAM-dependent_MTases_sf"/>
</dbReference>
<keyword evidence="3 4" id="KW-0949">S-adenosyl-L-methionine</keyword>
<comment type="caution">
    <text evidence="7">The sequence shown here is derived from an EMBL/GenBank/DDBJ whole genome shotgun (WGS) entry which is preliminary data.</text>
</comment>
<sequence>MKTGTQVLVAATRMLTEAGIEDAGRDARRLLAHAMKVPSSRLTLMLPEPVSDQLAADFESLILRRAAREPVSHLTGRRMFYGREFLVTPDVLDPRPETETLIEAALAEPFGNVLDLGTGSGCILLTLLEELGSMGHHEVWGVGTELSQEAFEVAWWNRNAMGLEERAVLLPGSWFDPLGEAVDPDFGGFDLIVSNPPYVTAAEWEELDPTVRDHEPRMALTDEADGLMAYRDILHEVDLHLAPKGRLLVEIGPEQGVQVASLMVQAGLDAVRIVQDLDGRDRVVIGRKS</sequence>
<dbReference type="GO" id="GO:0003676">
    <property type="term" value="F:nucleic acid binding"/>
    <property type="evidence" value="ECO:0007669"/>
    <property type="project" value="InterPro"/>
</dbReference>
<evidence type="ECO:0000259" key="6">
    <source>
        <dbReference type="Pfam" id="PF17827"/>
    </source>
</evidence>
<evidence type="ECO:0000256" key="2">
    <source>
        <dbReference type="ARBA" id="ARBA00022679"/>
    </source>
</evidence>
<feature type="binding site" evidence="4">
    <location>
        <position position="195"/>
    </location>
    <ligand>
        <name>S-adenosyl-L-methionine</name>
        <dbReference type="ChEBI" id="CHEBI:59789"/>
    </ligand>
</feature>
<keyword evidence="1 4" id="KW-0489">Methyltransferase</keyword>
<protein>
    <recommendedName>
        <fullName evidence="4">Release factor glutamine methyltransferase</fullName>
        <shortName evidence="4">RF MTase</shortName>
        <ecNumber evidence="4">2.1.1.297</ecNumber>
    </recommendedName>
    <alternativeName>
        <fullName evidence="4">N5-glutamine methyltransferase PrmC</fullName>
    </alternativeName>
    <alternativeName>
        <fullName evidence="4">Protein-(glutamine-N5) MTase PrmC</fullName>
    </alternativeName>
    <alternativeName>
        <fullName evidence="4">Protein-glutamine N-methyltransferase PrmC</fullName>
    </alternativeName>
</protein>
<comment type="function">
    <text evidence="4">Methylates the class 1 translation termination release factors RF1/PrfA and RF2/PrfB on the glutamine residue of the universally conserved GGQ motif.</text>
</comment>
<reference evidence="7 8" key="1">
    <citation type="submission" date="2019-06" db="EMBL/GenBank/DDBJ databases">
        <title>Genome of new Rhodobacteraceae sp. SM1903.</title>
        <authorList>
            <person name="Ren X."/>
        </authorList>
    </citation>
    <scope>NUCLEOTIDE SEQUENCE [LARGE SCALE GENOMIC DNA]</scope>
    <source>
        <strain evidence="7 8">SM1903</strain>
    </source>
</reference>
<dbReference type="InterPro" id="IPR050320">
    <property type="entry name" value="N5-glutamine_MTase"/>
</dbReference>
<proteinExistence type="inferred from homology"/>
<dbReference type="InterPro" id="IPR025714">
    <property type="entry name" value="Methyltranfer_dom"/>
</dbReference>
<dbReference type="InterPro" id="IPR002052">
    <property type="entry name" value="DNA_methylase_N6_adenine_CS"/>
</dbReference>
<dbReference type="AlphaFoldDB" id="A0A5C5GEL6"/>
<dbReference type="CDD" id="cd02440">
    <property type="entry name" value="AdoMet_MTases"/>
    <property type="match status" value="1"/>
</dbReference>
<feature type="binding site" evidence="4">
    <location>
        <position position="174"/>
    </location>
    <ligand>
        <name>S-adenosyl-L-methionine</name>
        <dbReference type="ChEBI" id="CHEBI:59789"/>
    </ligand>
</feature>
<dbReference type="Proteomes" id="UP000314011">
    <property type="component" value="Unassembled WGS sequence"/>
</dbReference>
<comment type="similarity">
    <text evidence="4">Belongs to the protein N5-glutamine methyltransferase family. PrmC subfamily.</text>
</comment>
<keyword evidence="2 4" id="KW-0808">Transferase</keyword>
<dbReference type="SUPFAM" id="SSF53335">
    <property type="entry name" value="S-adenosyl-L-methionine-dependent methyltransferases"/>
    <property type="match status" value="1"/>
</dbReference>
<dbReference type="InterPro" id="IPR019874">
    <property type="entry name" value="RF_methyltr_PrmC"/>
</dbReference>
<evidence type="ECO:0000256" key="3">
    <source>
        <dbReference type="ARBA" id="ARBA00022691"/>
    </source>
</evidence>
<dbReference type="Gene3D" id="3.40.50.150">
    <property type="entry name" value="Vaccinia Virus protein VP39"/>
    <property type="match status" value="1"/>
</dbReference>
<evidence type="ECO:0000313" key="7">
    <source>
        <dbReference type="EMBL" id="TNY32399.1"/>
    </source>
</evidence>
<organism evidence="7 8">
    <name type="scientific">Pelagovum pacificum</name>
    <dbReference type="NCBI Taxonomy" id="2588711"/>
    <lineage>
        <taxon>Bacteria</taxon>
        <taxon>Pseudomonadati</taxon>
        <taxon>Pseudomonadota</taxon>
        <taxon>Alphaproteobacteria</taxon>
        <taxon>Rhodobacterales</taxon>
        <taxon>Paracoccaceae</taxon>
        <taxon>Pelagovum</taxon>
    </lineage>
</organism>
<dbReference type="PROSITE" id="PS00092">
    <property type="entry name" value="N6_MTASE"/>
    <property type="match status" value="1"/>
</dbReference>
<accession>A0A5C5GEL6</accession>
<dbReference type="Pfam" id="PF13847">
    <property type="entry name" value="Methyltransf_31"/>
    <property type="match status" value="1"/>
</dbReference>
<evidence type="ECO:0000313" key="8">
    <source>
        <dbReference type="Proteomes" id="UP000314011"/>
    </source>
</evidence>
<dbReference type="GO" id="GO:0102559">
    <property type="term" value="F:peptide chain release factor N(5)-glutamine methyltransferase activity"/>
    <property type="evidence" value="ECO:0007669"/>
    <property type="project" value="UniProtKB-EC"/>
</dbReference>
<dbReference type="PANTHER" id="PTHR18895">
    <property type="entry name" value="HEMK METHYLTRANSFERASE"/>
    <property type="match status" value="1"/>
</dbReference>
<dbReference type="EC" id="2.1.1.297" evidence="4"/>
<keyword evidence="8" id="KW-1185">Reference proteome</keyword>
<dbReference type="Gene3D" id="1.10.8.10">
    <property type="entry name" value="DNA helicase RuvA subunit, C-terminal domain"/>
    <property type="match status" value="1"/>
</dbReference>
<dbReference type="GO" id="GO:0032259">
    <property type="term" value="P:methylation"/>
    <property type="evidence" value="ECO:0007669"/>
    <property type="project" value="UniProtKB-KW"/>
</dbReference>
<gene>
    <name evidence="4 7" type="primary">prmC</name>
    <name evidence="7" type="ORF">FHY64_03650</name>
</gene>
<feature type="binding site" evidence="4">
    <location>
        <begin position="195"/>
        <end position="198"/>
    </location>
    <ligand>
        <name>substrate</name>
    </ligand>
</feature>
<feature type="domain" description="Methyltransferase" evidence="5">
    <location>
        <begin position="112"/>
        <end position="210"/>
    </location>
</feature>
<dbReference type="NCBIfam" id="TIGR03534">
    <property type="entry name" value="RF_mod_PrmC"/>
    <property type="match status" value="1"/>
</dbReference>
<name>A0A5C5GEL6_9RHOB</name>
<dbReference type="InterPro" id="IPR004556">
    <property type="entry name" value="HemK-like"/>
</dbReference>